<dbReference type="RefSeq" id="WP_307351860.1">
    <property type="nucleotide sequence ID" value="NZ_JAUSVS010000009.1"/>
</dbReference>
<accession>A0ABU0IYB6</accession>
<evidence type="ECO:0000313" key="1">
    <source>
        <dbReference type="EMBL" id="MDQ0466049.1"/>
    </source>
</evidence>
<dbReference type="Proteomes" id="UP001228905">
    <property type="component" value="Unassembled WGS sequence"/>
</dbReference>
<dbReference type="EMBL" id="JAUSVS010000009">
    <property type="protein sequence ID" value="MDQ0466049.1"/>
    <property type="molecule type" value="Genomic_DNA"/>
</dbReference>
<dbReference type="Pfam" id="PF10722">
    <property type="entry name" value="YbjN"/>
    <property type="match status" value="1"/>
</dbReference>
<name>A0ABU0IYB6_9CAUL</name>
<organism evidence="1 2">
    <name type="scientific">Caulobacter ginsengisoli</name>
    <dbReference type="NCBI Taxonomy" id="400775"/>
    <lineage>
        <taxon>Bacteria</taxon>
        <taxon>Pseudomonadati</taxon>
        <taxon>Pseudomonadota</taxon>
        <taxon>Alphaproteobacteria</taxon>
        <taxon>Caulobacterales</taxon>
        <taxon>Caulobacteraceae</taxon>
        <taxon>Caulobacter</taxon>
    </lineage>
</organism>
<protein>
    <recommendedName>
        <fullName evidence="3">Diacylglyceryl transferase</fullName>
    </recommendedName>
</protein>
<comment type="caution">
    <text evidence="1">The sequence shown here is derived from an EMBL/GenBank/DDBJ whole genome shotgun (WGS) entry which is preliminary data.</text>
</comment>
<evidence type="ECO:0008006" key="3">
    <source>
        <dbReference type="Google" id="ProtNLM"/>
    </source>
</evidence>
<dbReference type="InterPro" id="IPR019660">
    <property type="entry name" value="Put_sensory_transdc_reg_YbjN"/>
</dbReference>
<sequence length="168" mass="18679">MDTPFAEEDETLVALDPLDVVEHVLAAENLAFDRTDDGDLAFTLAGDWKDHELWFAWRPEADCLQLCLSLDLKTPKALRAAGFELLSLVNQRVWLGHFEIWAEDGEIIFRHALSLPGSERPTLASAASMIDAAMEAADRFYPAFDFLMQGRTPDDAMAACMFETVGQA</sequence>
<gene>
    <name evidence="1" type="ORF">QO010_003842</name>
</gene>
<reference evidence="1 2" key="1">
    <citation type="submission" date="2023-07" db="EMBL/GenBank/DDBJ databases">
        <title>Genomic Encyclopedia of Type Strains, Phase IV (KMG-IV): sequencing the most valuable type-strain genomes for metagenomic binning, comparative biology and taxonomic classification.</title>
        <authorList>
            <person name="Goeker M."/>
        </authorList>
    </citation>
    <scope>NUCLEOTIDE SEQUENCE [LARGE SCALE GENOMIC DNA]</scope>
    <source>
        <strain evidence="1 2">DSM 18695</strain>
    </source>
</reference>
<proteinExistence type="predicted"/>
<keyword evidence="2" id="KW-1185">Reference proteome</keyword>
<dbReference type="CDD" id="cd17033">
    <property type="entry name" value="DR1245-like"/>
    <property type="match status" value="1"/>
</dbReference>
<evidence type="ECO:0000313" key="2">
    <source>
        <dbReference type="Proteomes" id="UP001228905"/>
    </source>
</evidence>